<evidence type="ECO:0000256" key="3">
    <source>
        <dbReference type="ARBA" id="ARBA00023235"/>
    </source>
</evidence>
<keyword evidence="3 4" id="KW-0413">Isomerase</keyword>
<name>A0A922HU14_DERFA</name>
<dbReference type="Gene3D" id="3.30.70.660">
    <property type="entry name" value="Pseudouridine synthase I, catalytic domain, C-terminal subdomain"/>
    <property type="match status" value="1"/>
</dbReference>
<sequence length="406" mass="46214">MSNIGKLLCTCRYFLKIAYIGTRYKGVQRQTRRNMKAAIIDDYNDGDLFGGGGGGGILNKQNDDEDGTIQAAIENSLNRALCPVYGARLALSSRTDSGVHALMNTANVDLTHPLPDTIYRPSFIVAATNRLLSYAGHDITILDARLVSSHFHSRINAKYRSYKYRFASIILPNTDDNNNNHYKPAQQQQIQYNQFRSILPITLVNRCHIIAGPLNLEAMNESCKLLCGYHNFCNFTTLSSDNREKDPRKTIEKFYLQKLSISDTFDNVVVIGGNSNIEFYEFFIQADSFLYNQIRRMVAAIIDVGLGHITIEELRSMIPENDDDDDDIDSNGKEIMIMQRQRWPLSRNIQKRLSTMVPACGLYLVDVGYDEQDFKLDENFNEYSPKTVYYNENSFDCDDTSDLILE</sequence>
<dbReference type="InterPro" id="IPR020103">
    <property type="entry name" value="PsdUridine_synth_cat_dom_sf"/>
</dbReference>
<dbReference type="HAMAP" id="MF_00171">
    <property type="entry name" value="TruA"/>
    <property type="match status" value="1"/>
</dbReference>
<dbReference type="Proteomes" id="UP000790347">
    <property type="component" value="Unassembled WGS sequence"/>
</dbReference>
<reference evidence="6" key="2">
    <citation type="journal article" date="2022" name="Res Sq">
        <title>Comparative Genomics Reveals Insights into the Divergent Evolution of Astigmatic Mites and Household Pest Adaptations.</title>
        <authorList>
            <person name="Xiong Q."/>
            <person name="Wan A.T.-Y."/>
            <person name="Liu X.-Y."/>
            <person name="Fung C.S.-H."/>
            <person name="Xiao X."/>
            <person name="Malainual N."/>
            <person name="Hou J."/>
            <person name="Wang L."/>
            <person name="Wang M."/>
            <person name="Yang K."/>
            <person name="Cui Y."/>
            <person name="Leung E."/>
            <person name="Nong W."/>
            <person name="Shin S.-K."/>
            <person name="Au S."/>
            <person name="Jeong K.Y."/>
            <person name="Chew F.T."/>
            <person name="Hui J."/>
            <person name="Leung T.F."/>
            <person name="Tungtrongchitr A."/>
            <person name="Zhong N."/>
            <person name="Liu Z."/>
            <person name="Tsui S."/>
        </authorList>
    </citation>
    <scope>NUCLEOTIDE SEQUENCE</scope>
    <source>
        <strain evidence="6">Derf</strain>
        <tissue evidence="6">Whole organism</tissue>
    </source>
</reference>
<dbReference type="GO" id="GO:0031119">
    <property type="term" value="P:tRNA pseudouridine synthesis"/>
    <property type="evidence" value="ECO:0007669"/>
    <property type="project" value="TreeGrafter"/>
</dbReference>
<keyword evidence="7" id="KW-1185">Reference proteome</keyword>
<dbReference type="InterPro" id="IPR001406">
    <property type="entry name" value="PsdUridine_synth_TruA"/>
</dbReference>
<evidence type="ECO:0000313" key="7">
    <source>
        <dbReference type="Proteomes" id="UP000790347"/>
    </source>
</evidence>
<dbReference type="GO" id="GO:0003723">
    <property type="term" value="F:RNA binding"/>
    <property type="evidence" value="ECO:0007669"/>
    <property type="project" value="InterPro"/>
</dbReference>
<evidence type="ECO:0000313" key="6">
    <source>
        <dbReference type="EMBL" id="KAH9506000.1"/>
    </source>
</evidence>
<dbReference type="SUPFAM" id="SSF55120">
    <property type="entry name" value="Pseudouridine synthase"/>
    <property type="match status" value="1"/>
</dbReference>
<gene>
    <name evidence="6" type="primary">PUSL1</name>
    <name evidence="6" type="ORF">DERF_010760</name>
</gene>
<dbReference type="EC" id="5.4.99.12" evidence="4"/>
<comment type="similarity">
    <text evidence="1 4">Belongs to the tRNA pseudouridine synthase TruA family.</text>
</comment>
<evidence type="ECO:0000256" key="4">
    <source>
        <dbReference type="RuleBase" id="RU003792"/>
    </source>
</evidence>
<dbReference type="GO" id="GO:0160147">
    <property type="term" value="F:tRNA pseudouridine(38-40) synthase activity"/>
    <property type="evidence" value="ECO:0007669"/>
    <property type="project" value="UniProtKB-EC"/>
</dbReference>
<dbReference type="Pfam" id="PF01416">
    <property type="entry name" value="PseudoU_synth_1"/>
    <property type="match status" value="1"/>
</dbReference>
<organism evidence="6 7">
    <name type="scientific">Dermatophagoides farinae</name>
    <name type="common">American house dust mite</name>
    <dbReference type="NCBI Taxonomy" id="6954"/>
    <lineage>
        <taxon>Eukaryota</taxon>
        <taxon>Metazoa</taxon>
        <taxon>Ecdysozoa</taxon>
        <taxon>Arthropoda</taxon>
        <taxon>Chelicerata</taxon>
        <taxon>Arachnida</taxon>
        <taxon>Acari</taxon>
        <taxon>Acariformes</taxon>
        <taxon>Sarcoptiformes</taxon>
        <taxon>Astigmata</taxon>
        <taxon>Psoroptidia</taxon>
        <taxon>Analgoidea</taxon>
        <taxon>Pyroglyphidae</taxon>
        <taxon>Dermatophagoidinae</taxon>
        <taxon>Dermatophagoides</taxon>
    </lineage>
</organism>
<dbReference type="InterPro" id="IPR020097">
    <property type="entry name" value="PsdUridine_synth_TruA_a/b_dom"/>
</dbReference>
<accession>A0A922HU14</accession>
<proteinExistence type="inferred from homology"/>
<dbReference type="AlphaFoldDB" id="A0A922HU14"/>
<evidence type="ECO:0000256" key="2">
    <source>
        <dbReference type="ARBA" id="ARBA00022694"/>
    </source>
</evidence>
<dbReference type="PANTHER" id="PTHR11142">
    <property type="entry name" value="PSEUDOURIDYLATE SYNTHASE"/>
    <property type="match status" value="1"/>
</dbReference>
<dbReference type="EMBL" id="ASGP02000005">
    <property type="protein sequence ID" value="KAH9506000.1"/>
    <property type="molecule type" value="Genomic_DNA"/>
</dbReference>
<dbReference type="InterPro" id="IPR020094">
    <property type="entry name" value="TruA/RsuA/RluB/E/F_N"/>
</dbReference>
<dbReference type="Gene3D" id="3.30.70.580">
    <property type="entry name" value="Pseudouridine synthase I, catalytic domain, N-terminal subdomain"/>
    <property type="match status" value="1"/>
</dbReference>
<keyword evidence="2 4" id="KW-0819">tRNA processing</keyword>
<comment type="caution">
    <text evidence="6">The sequence shown here is derived from an EMBL/GenBank/DDBJ whole genome shotgun (WGS) entry which is preliminary data.</text>
</comment>
<evidence type="ECO:0000256" key="1">
    <source>
        <dbReference type="ARBA" id="ARBA00009375"/>
    </source>
</evidence>
<dbReference type="PANTHER" id="PTHR11142:SF0">
    <property type="entry name" value="TRNA PSEUDOURIDINE SYNTHASE-LIKE 1"/>
    <property type="match status" value="1"/>
</dbReference>
<protein>
    <recommendedName>
        <fullName evidence="4">tRNA pseudouridine synthase</fullName>
        <ecNumber evidence="4">5.4.99.12</ecNumber>
    </recommendedName>
</protein>
<reference evidence="6" key="1">
    <citation type="submission" date="2013-05" db="EMBL/GenBank/DDBJ databases">
        <authorList>
            <person name="Yim A.K.Y."/>
            <person name="Chan T.F."/>
            <person name="Ji K.M."/>
            <person name="Liu X.Y."/>
            <person name="Zhou J.W."/>
            <person name="Li R.Q."/>
            <person name="Yang K.Y."/>
            <person name="Li J."/>
            <person name="Li M."/>
            <person name="Law P.T.W."/>
            <person name="Wu Y.L."/>
            <person name="Cai Z.L."/>
            <person name="Qin H."/>
            <person name="Bao Y."/>
            <person name="Leung R.K.K."/>
            <person name="Ng P.K.S."/>
            <person name="Zou J."/>
            <person name="Zhong X.J."/>
            <person name="Ran P.X."/>
            <person name="Zhong N.S."/>
            <person name="Liu Z.G."/>
            <person name="Tsui S.K.W."/>
        </authorList>
    </citation>
    <scope>NUCLEOTIDE SEQUENCE</scope>
    <source>
        <strain evidence="6">Derf</strain>
        <tissue evidence="6">Whole organism</tissue>
    </source>
</reference>
<dbReference type="InterPro" id="IPR020095">
    <property type="entry name" value="PsdUridine_synth_TruA_C"/>
</dbReference>
<feature type="domain" description="Pseudouridine synthase I TruA alpha/beta" evidence="5">
    <location>
        <begin position="223"/>
        <end position="325"/>
    </location>
</feature>
<evidence type="ECO:0000259" key="5">
    <source>
        <dbReference type="Pfam" id="PF01416"/>
    </source>
</evidence>
<comment type="catalytic activity">
    <reaction evidence="4">
        <text>uridine(38/39/40) in tRNA = pseudouridine(38/39/40) in tRNA</text>
        <dbReference type="Rhea" id="RHEA:22376"/>
        <dbReference type="Rhea" id="RHEA-COMP:10085"/>
        <dbReference type="Rhea" id="RHEA-COMP:10087"/>
        <dbReference type="ChEBI" id="CHEBI:65314"/>
        <dbReference type="ChEBI" id="CHEBI:65315"/>
        <dbReference type="EC" id="5.4.99.12"/>
    </reaction>
</comment>